<dbReference type="Pfam" id="PF13419">
    <property type="entry name" value="HAD_2"/>
    <property type="match status" value="1"/>
</dbReference>
<dbReference type="GO" id="GO:0016787">
    <property type="term" value="F:hydrolase activity"/>
    <property type="evidence" value="ECO:0007669"/>
    <property type="project" value="UniProtKB-KW"/>
</dbReference>
<dbReference type="GO" id="GO:0004713">
    <property type="term" value="F:protein tyrosine kinase activity"/>
    <property type="evidence" value="ECO:0007669"/>
    <property type="project" value="TreeGrafter"/>
</dbReference>
<dbReference type="SUPFAM" id="SSF56784">
    <property type="entry name" value="HAD-like"/>
    <property type="match status" value="1"/>
</dbReference>
<dbReference type="Proteomes" id="UP000050973">
    <property type="component" value="Unassembled WGS sequence"/>
</dbReference>
<dbReference type="GO" id="GO:0005829">
    <property type="term" value="C:cytosol"/>
    <property type="evidence" value="ECO:0007669"/>
    <property type="project" value="TreeGrafter"/>
</dbReference>
<evidence type="ECO:0000313" key="1">
    <source>
        <dbReference type="EMBL" id="KRM14157.1"/>
    </source>
</evidence>
<keyword evidence="1" id="KW-0378">Hydrolase</keyword>
<dbReference type="InterPro" id="IPR041492">
    <property type="entry name" value="HAD_2"/>
</dbReference>
<name>A0A0R1W946_9LACO</name>
<dbReference type="InterPro" id="IPR050155">
    <property type="entry name" value="HAD-like_hydrolase_sf"/>
</dbReference>
<dbReference type="PANTHER" id="PTHR43434:SF20">
    <property type="entry name" value="5'-NUCLEOTIDASE"/>
    <property type="match status" value="1"/>
</dbReference>
<dbReference type="InterPro" id="IPR036412">
    <property type="entry name" value="HAD-like_sf"/>
</dbReference>
<dbReference type="Gene3D" id="1.10.150.240">
    <property type="entry name" value="Putative phosphatase, domain 2"/>
    <property type="match status" value="1"/>
</dbReference>
<comment type="caution">
    <text evidence="1">The sequence shown here is derived from an EMBL/GenBank/DDBJ whole genome shotgun (WGS) entry which is preliminary data.</text>
</comment>
<dbReference type="InterPro" id="IPR023198">
    <property type="entry name" value="PGP-like_dom2"/>
</dbReference>
<dbReference type="PANTHER" id="PTHR43434">
    <property type="entry name" value="PHOSPHOGLYCOLATE PHOSPHATASE"/>
    <property type="match status" value="1"/>
</dbReference>
<protein>
    <submittedName>
        <fullName evidence="1">Haloacid dehalogenase-like hydrolase</fullName>
    </submittedName>
</protein>
<dbReference type="PATRIC" id="fig|1423779.3.peg.1410"/>
<evidence type="ECO:0000313" key="2">
    <source>
        <dbReference type="Proteomes" id="UP000050973"/>
    </source>
</evidence>
<accession>A0A0R1W946</accession>
<proteinExistence type="predicted"/>
<dbReference type="EMBL" id="AZGE01000038">
    <property type="protein sequence ID" value="KRM14157.1"/>
    <property type="molecule type" value="Genomic_DNA"/>
</dbReference>
<reference evidence="1 2" key="1">
    <citation type="journal article" date="2015" name="Genome Announc.">
        <title>Expanding the biotechnology potential of lactobacilli through comparative genomics of 213 strains and associated genera.</title>
        <authorList>
            <person name="Sun Z."/>
            <person name="Harris H.M."/>
            <person name="McCann A."/>
            <person name="Guo C."/>
            <person name="Argimon S."/>
            <person name="Zhang W."/>
            <person name="Yang X."/>
            <person name="Jeffery I.B."/>
            <person name="Cooney J.C."/>
            <person name="Kagawa T.F."/>
            <person name="Liu W."/>
            <person name="Song Y."/>
            <person name="Salvetti E."/>
            <person name="Wrobel A."/>
            <person name="Rasinkangas P."/>
            <person name="Parkhill J."/>
            <person name="Rea M.C."/>
            <person name="O'Sullivan O."/>
            <person name="Ritari J."/>
            <person name="Douillard F.P."/>
            <person name="Paul Ross R."/>
            <person name="Yang R."/>
            <person name="Briner A.E."/>
            <person name="Felis G.E."/>
            <person name="de Vos W.M."/>
            <person name="Barrangou R."/>
            <person name="Klaenhammer T.R."/>
            <person name="Caufield P.W."/>
            <person name="Cui Y."/>
            <person name="Zhang H."/>
            <person name="O'Toole P.W."/>
        </authorList>
    </citation>
    <scope>NUCLEOTIDE SEQUENCE [LARGE SCALE GENOMIC DNA]</scope>
    <source>
        <strain evidence="1 2">DSM 4864</strain>
    </source>
</reference>
<organism evidence="1 2">
    <name type="scientific">Limosilactobacillus oris DSM 4864</name>
    <dbReference type="NCBI Taxonomy" id="1423779"/>
    <lineage>
        <taxon>Bacteria</taxon>
        <taxon>Bacillati</taxon>
        <taxon>Bacillota</taxon>
        <taxon>Bacilli</taxon>
        <taxon>Lactobacillales</taxon>
        <taxon>Lactobacillaceae</taxon>
        <taxon>Limosilactobacillus</taxon>
    </lineage>
</organism>
<dbReference type="Gene3D" id="3.40.50.1000">
    <property type="entry name" value="HAD superfamily/HAD-like"/>
    <property type="match status" value="1"/>
</dbReference>
<dbReference type="AlphaFoldDB" id="A0A0R1W946"/>
<sequence length="229" mass="25561">MVPIIPEDGWQTSGVQKMTGSSNAKLVVLVGKITFQVGCPTANYDRHDLILCLDGSKKLVLCKPRLRGMVIMQAIFFDLDGTLTESGPGIIKAVQYALNKMGFPEADPQKLRFFIGPPLLDSMLRFRPFSQEEAEKAVELYHAYYCKEGIFDNRVYPGIRQMLKDLRTSNAKLAVASSKPEILVRQILDHFGLSQYFDEVVGASMDGQRSKKSRRYRRGLTAVAISGPP</sequence>
<dbReference type="InterPro" id="IPR023214">
    <property type="entry name" value="HAD_sf"/>
</dbReference>
<gene>
    <name evidence="1" type="ORF">FC49_GL001371</name>
</gene>